<organism evidence="2 3">
    <name type="scientific">Gossypium australe</name>
    <dbReference type="NCBI Taxonomy" id="47621"/>
    <lineage>
        <taxon>Eukaryota</taxon>
        <taxon>Viridiplantae</taxon>
        <taxon>Streptophyta</taxon>
        <taxon>Embryophyta</taxon>
        <taxon>Tracheophyta</taxon>
        <taxon>Spermatophyta</taxon>
        <taxon>Magnoliopsida</taxon>
        <taxon>eudicotyledons</taxon>
        <taxon>Gunneridae</taxon>
        <taxon>Pentapetalae</taxon>
        <taxon>rosids</taxon>
        <taxon>malvids</taxon>
        <taxon>Malvales</taxon>
        <taxon>Malvaceae</taxon>
        <taxon>Malvoideae</taxon>
        <taxon>Gossypium</taxon>
    </lineage>
</organism>
<accession>A0A5B6WST3</accession>
<evidence type="ECO:0000313" key="2">
    <source>
        <dbReference type="EMBL" id="KAA3484950.1"/>
    </source>
</evidence>
<dbReference type="EMBL" id="SMMG02000002">
    <property type="protein sequence ID" value="KAA3484950.1"/>
    <property type="molecule type" value="Genomic_DNA"/>
</dbReference>
<protein>
    <submittedName>
        <fullName evidence="2">6-phosphofructo-2-kinase/fructose-2, 6-bisphosphatase-like protein</fullName>
    </submittedName>
</protein>
<dbReference type="InterPro" id="IPR056647">
    <property type="entry name" value="DUF7745"/>
</dbReference>
<dbReference type="OrthoDB" id="1430424at2759"/>
<sequence length="174" mass="20235">MTRSSSYSTEIMVTCLIYSISKWTNLVPTVEEYTTLLRCPMIQANKAYSRAANIPTFLKKLMNITGVVARIKKKRDSKCIPWNSLRDLILAHSDMKKRVDVFALSIYRLVVFPKSLGHVDEAVSYLFNRLDKRVTLVPKILAKTFRSLNTFRRAGEERFIRFAQLLLAWFHSHF</sequence>
<dbReference type="Pfam" id="PF24924">
    <property type="entry name" value="DUF7745"/>
    <property type="match status" value="1"/>
</dbReference>
<dbReference type="GO" id="GO:0016301">
    <property type="term" value="F:kinase activity"/>
    <property type="evidence" value="ECO:0007669"/>
    <property type="project" value="UniProtKB-KW"/>
</dbReference>
<keyword evidence="2" id="KW-0808">Transferase</keyword>
<dbReference type="AlphaFoldDB" id="A0A5B6WST3"/>
<dbReference type="Proteomes" id="UP000325315">
    <property type="component" value="Unassembled WGS sequence"/>
</dbReference>
<reference evidence="2" key="1">
    <citation type="submission" date="2019-08" db="EMBL/GenBank/DDBJ databases">
        <authorList>
            <person name="Liu F."/>
        </authorList>
    </citation>
    <scope>NUCLEOTIDE SEQUENCE [LARGE SCALE GENOMIC DNA]</scope>
    <source>
        <strain evidence="2">PA1801</strain>
        <tissue evidence="2">Leaf</tissue>
    </source>
</reference>
<evidence type="ECO:0000259" key="1">
    <source>
        <dbReference type="Pfam" id="PF24924"/>
    </source>
</evidence>
<keyword evidence="3" id="KW-1185">Reference proteome</keyword>
<feature type="domain" description="DUF7745" evidence="1">
    <location>
        <begin position="25"/>
        <end position="173"/>
    </location>
</feature>
<keyword evidence="2" id="KW-0418">Kinase</keyword>
<gene>
    <name evidence="2" type="ORF">EPI10_007001</name>
</gene>
<evidence type="ECO:0000313" key="3">
    <source>
        <dbReference type="Proteomes" id="UP000325315"/>
    </source>
</evidence>
<name>A0A5B6WST3_9ROSI</name>
<dbReference type="PANTHER" id="PTHR48200:SF1">
    <property type="entry name" value="AMINOTRANSFERASE-LIKE PLANT MOBILE DOMAIN-CONTAINING PROTEIN"/>
    <property type="match status" value="1"/>
</dbReference>
<proteinExistence type="predicted"/>
<dbReference type="PANTHER" id="PTHR48200">
    <property type="entry name" value="PROTEIN, PUTATIVE-RELATED"/>
    <property type="match status" value="1"/>
</dbReference>
<comment type="caution">
    <text evidence="2">The sequence shown here is derived from an EMBL/GenBank/DDBJ whole genome shotgun (WGS) entry which is preliminary data.</text>
</comment>